<evidence type="ECO:0000313" key="3">
    <source>
        <dbReference type="Proteomes" id="UP000035661"/>
    </source>
</evidence>
<dbReference type="KEGG" id="seri:SERIO_v1c05540"/>
<feature type="signal peptide" evidence="1">
    <location>
        <begin position="1"/>
        <end position="22"/>
    </location>
</feature>
<accession>A0A0H3XJS5</accession>
<gene>
    <name evidence="2" type="ORF">SERIO_v1c05540</name>
</gene>
<dbReference type="AlphaFoldDB" id="A0A0H3XJS5"/>
<reference evidence="2 3" key="1">
    <citation type="journal article" date="2015" name="Genome Biol. Evol.">
        <title>Found and Lost: The Fates of Horizontally Acquired Genes in Arthropod-Symbiotic Spiroplasma.</title>
        <authorList>
            <person name="Lo W.S."/>
            <person name="Gasparich G.E."/>
            <person name="Kuo C.H."/>
        </authorList>
    </citation>
    <scope>NUCLEOTIDE SEQUENCE [LARGE SCALE GENOMIC DNA]</scope>
    <source>
        <strain evidence="3">TDA-040725-5</strain>
    </source>
</reference>
<dbReference type="PATRIC" id="fig|743698.3.peg.553"/>
<reference evidence="3" key="2">
    <citation type="submission" date="2015-06" db="EMBL/GenBank/DDBJ databases">
        <title>Complete genome sequence of Spiroplasma eriocheiris TDA-040725-5 (DSM 21848).</title>
        <authorList>
            <person name="Lo W.-S."/>
            <person name="Kuo C.-H."/>
        </authorList>
    </citation>
    <scope>NUCLEOTIDE SEQUENCE [LARGE SCALE GENOMIC DNA]</scope>
    <source>
        <strain evidence="3">TDA-040725-5</strain>
    </source>
</reference>
<dbReference type="Proteomes" id="UP000035661">
    <property type="component" value="Chromosome"/>
</dbReference>
<keyword evidence="1" id="KW-0732">Signal</keyword>
<organism evidence="2 3">
    <name type="scientific">Spiroplasma eriocheiris</name>
    <dbReference type="NCBI Taxonomy" id="315358"/>
    <lineage>
        <taxon>Bacteria</taxon>
        <taxon>Bacillati</taxon>
        <taxon>Mycoplasmatota</taxon>
        <taxon>Mollicutes</taxon>
        <taxon>Entomoplasmatales</taxon>
        <taxon>Spiroplasmataceae</taxon>
        <taxon>Spiroplasma</taxon>
    </lineage>
</organism>
<evidence type="ECO:0000313" key="2">
    <source>
        <dbReference type="EMBL" id="AKM54126.1"/>
    </source>
</evidence>
<dbReference type="EMBL" id="CP011856">
    <property type="protein sequence ID" value="AKM54126.1"/>
    <property type="molecule type" value="Genomic_DNA"/>
</dbReference>
<name>A0A0H3XJS5_9MOLU</name>
<protein>
    <submittedName>
        <fullName evidence="2">Uncharacterized protein</fullName>
    </submittedName>
</protein>
<sequence>MKILLSLISSAAIVGGTSGVLAPINHHNIVNKNLGEIPAFNQTVINAVKNEVTADFMMYQPKPDVSHAKIVVITPQNFTSNFVKSFVDFAGTTHTGTLWQVQMVIQVTYVIHEESPVTITINGEFAYYDAIAQHAYTNIPWSNYIL</sequence>
<keyword evidence="3" id="KW-1185">Reference proteome</keyword>
<proteinExistence type="predicted"/>
<feature type="chain" id="PRO_5005203900" evidence="1">
    <location>
        <begin position="23"/>
        <end position="146"/>
    </location>
</feature>
<evidence type="ECO:0000256" key="1">
    <source>
        <dbReference type="SAM" id="SignalP"/>
    </source>
</evidence>
<dbReference type="RefSeq" id="WP_047791366.1">
    <property type="nucleotide sequence ID" value="NZ_CP011856.1"/>
</dbReference>